<dbReference type="KEGG" id="vcn:VOLCADRAFT_99610"/>
<dbReference type="eggNOG" id="ENOG502S6XR">
    <property type="taxonomic scope" value="Eukaryota"/>
</dbReference>
<keyword evidence="4" id="KW-1185">Reference proteome</keyword>
<gene>
    <name evidence="3" type="ORF">VOLCADRAFT_99610</name>
</gene>
<dbReference type="Pfam" id="PF14494">
    <property type="entry name" value="DUF4436"/>
    <property type="match status" value="1"/>
</dbReference>
<protein>
    <submittedName>
        <fullName evidence="3">Uncharacterized protein</fullName>
    </submittedName>
</protein>
<dbReference type="RefSeq" id="XP_002958344.1">
    <property type="nucleotide sequence ID" value="XM_002958298.1"/>
</dbReference>
<feature type="transmembrane region" description="Helical" evidence="2">
    <location>
        <begin position="24"/>
        <end position="43"/>
    </location>
</feature>
<reference evidence="3 4" key="1">
    <citation type="journal article" date="2010" name="Science">
        <title>Genomic analysis of organismal complexity in the multicellular green alga Volvox carteri.</title>
        <authorList>
            <person name="Prochnik S.E."/>
            <person name="Umen J."/>
            <person name="Nedelcu A.M."/>
            <person name="Hallmann A."/>
            <person name="Miller S.M."/>
            <person name="Nishii I."/>
            <person name="Ferris P."/>
            <person name="Kuo A."/>
            <person name="Mitros T."/>
            <person name="Fritz-Laylin L.K."/>
            <person name="Hellsten U."/>
            <person name="Chapman J."/>
            <person name="Simakov O."/>
            <person name="Rensing S.A."/>
            <person name="Terry A."/>
            <person name="Pangilinan J."/>
            <person name="Kapitonov V."/>
            <person name="Jurka J."/>
            <person name="Salamov A."/>
            <person name="Shapiro H."/>
            <person name="Schmutz J."/>
            <person name="Grimwood J."/>
            <person name="Lindquist E."/>
            <person name="Lucas S."/>
            <person name="Grigoriev I.V."/>
            <person name="Schmitt R."/>
            <person name="Kirk D."/>
            <person name="Rokhsar D.S."/>
        </authorList>
    </citation>
    <scope>NUCLEOTIDE SEQUENCE [LARGE SCALE GENOMIC DNA]</scope>
    <source>
        <strain evidence="4">f. Nagariensis / Eve</strain>
    </source>
</reference>
<evidence type="ECO:0000313" key="3">
    <source>
        <dbReference type="EMBL" id="EFJ40566.1"/>
    </source>
</evidence>
<evidence type="ECO:0000256" key="1">
    <source>
        <dbReference type="SAM" id="MobiDB-lite"/>
    </source>
</evidence>
<dbReference type="STRING" id="3068.D8UI78"/>
<evidence type="ECO:0000313" key="4">
    <source>
        <dbReference type="Proteomes" id="UP000001058"/>
    </source>
</evidence>
<feature type="transmembrane region" description="Helical" evidence="2">
    <location>
        <begin position="319"/>
        <end position="341"/>
    </location>
</feature>
<feature type="region of interest" description="Disordered" evidence="1">
    <location>
        <begin position="96"/>
        <end position="121"/>
    </location>
</feature>
<dbReference type="GeneID" id="9620950"/>
<accession>D8UI78</accession>
<feature type="compositionally biased region" description="Pro residues" evidence="1">
    <location>
        <begin position="102"/>
        <end position="121"/>
    </location>
</feature>
<dbReference type="OrthoDB" id="538036at2759"/>
<feature type="region of interest" description="Disordered" evidence="1">
    <location>
        <begin position="450"/>
        <end position="499"/>
    </location>
</feature>
<keyword evidence="2" id="KW-1133">Transmembrane helix</keyword>
<feature type="transmembrane region" description="Helical" evidence="2">
    <location>
        <begin position="387"/>
        <end position="406"/>
    </location>
</feature>
<dbReference type="InParanoid" id="D8UI78"/>
<dbReference type="InterPro" id="IPR027948">
    <property type="entry name" value="DUF4436"/>
</dbReference>
<keyword evidence="2" id="KW-0812">Transmembrane</keyword>
<evidence type="ECO:0000256" key="2">
    <source>
        <dbReference type="SAM" id="Phobius"/>
    </source>
</evidence>
<sequence length="499" mass="54500">MTVVATACKSAVNVALHPPVPAGWVPLVHVLCMAVVFAIPWGLSYMGASFKHSNNGPITMLCDLRPVDDQLMQSIPVVGGAIFTYDYIYYNPLPSSPEEDFPTPPPLLPPPQLPPDPPPNPMRFGVKDHKPSPFRDCSPYEDVFDYSDMAEMQPLNNTAFVSIDVDVKKFVASALVNVWFGEPPELSRKAPQFENGTRRLLDPRLTLTITINNREVITIKTIGKASSALDNLPVFAERHLRMYPFDRYRLYIRASMSLAIDDNSTFRLPYVIAVTQKGSGMNYYVREPRRRYQASRVGNPALSEVLFTIWGVRTKTSRFVSIFIVLLMWLLSFIVLTRAVYTVSKRHEVSMDDAGLAATVLFALPQVRIMQPGIPPEVGLVIDMAGFIWNMVMVSVACIMYLWVMYAKAVQREQSNAAGSQTSDSQITIVVGDQDTPACAPAAAAAAADVSQPAPGSADSGGLATSSVTAPQPAPEPSSASPKPAPPTFNSGDLIGISY</sequence>
<dbReference type="AlphaFoldDB" id="D8UI78"/>
<dbReference type="Proteomes" id="UP000001058">
    <property type="component" value="Unassembled WGS sequence"/>
</dbReference>
<keyword evidence="2" id="KW-0472">Membrane</keyword>
<organism evidence="4">
    <name type="scientific">Volvox carteri f. nagariensis</name>
    <dbReference type="NCBI Taxonomy" id="3068"/>
    <lineage>
        <taxon>Eukaryota</taxon>
        <taxon>Viridiplantae</taxon>
        <taxon>Chlorophyta</taxon>
        <taxon>core chlorophytes</taxon>
        <taxon>Chlorophyceae</taxon>
        <taxon>CS clade</taxon>
        <taxon>Chlamydomonadales</taxon>
        <taxon>Volvocaceae</taxon>
        <taxon>Volvox</taxon>
    </lineage>
</organism>
<dbReference type="EMBL" id="GL378412">
    <property type="protein sequence ID" value="EFJ40566.1"/>
    <property type="molecule type" value="Genomic_DNA"/>
</dbReference>
<name>D8UI78_VOLCA</name>
<proteinExistence type="predicted"/>